<organism evidence="2 3">
    <name type="scientific">Xanthobacter aminoxidans</name>
    <dbReference type="NCBI Taxonomy" id="186280"/>
    <lineage>
        <taxon>Bacteria</taxon>
        <taxon>Pseudomonadati</taxon>
        <taxon>Pseudomonadota</taxon>
        <taxon>Alphaproteobacteria</taxon>
        <taxon>Hyphomicrobiales</taxon>
        <taxon>Xanthobacteraceae</taxon>
        <taxon>Xanthobacter</taxon>
    </lineage>
</organism>
<keyword evidence="3" id="KW-1185">Reference proteome</keyword>
<comment type="caution">
    <text evidence="2">The sequence shown here is derived from an EMBL/GenBank/DDBJ whole genome shotgun (WGS) entry which is preliminary data.</text>
</comment>
<dbReference type="Proteomes" id="UP001604043">
    <property type="component" value="Unassembled WGS sequence"/>
</dbReference>
<feature type="transmembrane region" description="Helical" evidence="1">
    <location>
        <begin position="113"/>
        <end position="138"/>
    </location>
</feature>
<keyword evidence="1" id="KW-0472">Membrane</keyword>
<feature type="transmembrane region" description="Helical" evidence="1">
    <location>
        <begin position="15"/>
        <end position="33"/>
    </location>
</feature>
<evidence type="ECO:0000313" key="2">
    <source>
        <dbReference type="EMBL" id="MFG1255486.1"/>
    </source>
</evidence>
<evidence type="ECO:0000313" key="3">
    <source>
        <dbReference type="Proteomes" id="UP001604043"/>
    </source>
</evidence>
<keyword evidence="1" id="KW-0812">Transmembrane</keyword>
<sequence length="155" mass="16161">MTDVSSHQAAARRELLQILPAGLLLGVTLLANFELWEIATATAVFAAAGVCFVVSGALVFGLKVVLGKFFARHGVSARVRALCAEGAFIGLIVVVLLAQLVEFLPTADRGAALPIVVAGLAAWVVFVAVLVGGAAVAARLQRRRRLHRNAPRAGT</sequence>
<feature type="transmembrane region" description="Helical" evidence="1">
    <location>
        <begin position="39"/>
        <end position="62"/>
    </location>
</feature>
<dbReference type="EMBL" id="JBAFUR010000011">
    <property type="protein sequence ID" value="MFG1255486.1"/>
    <property type="molecule type" value="Genomic_DNA"/>
</dbReference>
<protein>
    <submittedName>
        <fullName evidence="2">Uncharacterized protein</fullName>
    </submittedName>
</protein>
<dbReference type="RefSeq" id="WP_394010364.1">
    <property type="nucleotide sequence ID" value="NZ_JBAFUR010000011.1"/>
</dbReference>
<reference evidence="2 3" key="1">
    <citation type="submission" date="2024-02" db="EMBL/GenBank/DDBJ databases">
        <title>Expansion and revision of Xanthobacter and proposal of Roseixanthobacter gen. nov.</title>
        <authorList>
            <person name="Soltysiak M.P.M."/>
            <person name="Jalihal A."/>
            <person name="Ory A."/>
            <person name="Chrisophersen C."/>
            <person name="Lee A.D."/>
            <person name="Boulton J."/>
            <person name="Springer M."/>
        </authorList>
    </citation>
    <scope>NUCLEOTIDE SEQUENCE [LARGE SCALE GENOMIC DNA]</scope>
    <source>
        <strain evidence="2 3">CB5</strain>
    </source>
</reference>
<gene>
    <name evidence="2" type="ORF">V5F30_24960</name>
</gene>
<name>A0ABW6ZRA4_9HYPH</name>
<keyword evidence="1" id="KW-1133">Transmembrane helix</keyword>
<proteinExistence type="predicted"/>
<evidence type="ECO:0000256" key="1">
    <source>
        <dbReference type="SAM" id="Phobius"/>
    </source>
</evidence>
<accession>A0ABW6ZRA4</accession>
<feature type="transmembrane region" description="Helical" evidence="1">
    <location>
        <begin position="82"/>
        <end position="101"/>
    </location>
</feature>